<dbReference type="InterPro" id="IPR007527">
    <property type="entry name" value="Znf_SWIM"/>
</dbReference>
<evidence type="ECO:0000259" key="3">
    <source>
        <dbReference type="PROSITE" id="PS50089"/>
    </source>
</evidence>
<keyword evidence="1" id="KW-0862">Zinc</keyword>
<feature type="region of interest" description="Disordered" evidence="2">
    <location>
        <begin position="27"/>
        <end position="101"/>
    </location>
</feature>
<evidence type="ECO:0000256" key="2">
    <source>
        <dbReference type="SAM" id="MobiDB-lite"/>
    </source>
</evidence>
<dbReference type="GO" id="GO:0008270">
    <property type="term" value="F:zinc ion binding"/>
    <property type="evidence" value="ECO:0007669"/>
    <property type="project" value="UniProtKB-KW"/>
</dbReference>
<feature type="domain" description="RING-type" evidence="3">
    <location>
        <begin position="221"/>
        <end position="271"/>
    </location>
</feature>
<name>A0AAE0WT60_9PEZI</name>
<dbReference type="EMBL" id="JAUTXT010000007">
    <property type="protein sequence ID" value="KAK3677322.1"/>
    <property type="molecule type" value="Genomic_DNA"/>
</dbReference>
<dbReference type="Gene3D" id="3.30.40.10">
    <property type="entry name" value="Zinc/RING finger domain, C3HC4 (zinc finger)"/>
    <property type="match status" value="1"/>
</dbReference>
<dbReference type="PANTHER" id="PTHR21540:SF0">
    <property type="entry name" value="PHD FAMILY PROTEIN"/>
    <property type="match status" value="1"/>
</dbReference>
<keyword evidence="6" id="KW-1185">Reference proteome</keyword>
<dbReference type="InterPro" id="IPR039903">
    <property type="entry name" value="Zswim2"/>
</dbReference>
<dbReference type="PANTHER" id="PTHR21540">
    <property type="entry name" value="RING FINGER AND SWIM DOMAIN-CONTAINING PROTEIN 2"/>
    <property type="match status" value="1"/>
</dbReference>
<sequence>MGIEDQSIHYGGAHYANDYATKAFRTPSTSALQSSKKRKSVGQDDSVIDLTQDSPPRKRRTKRADSLDDGGEKPAKKSRKPKDEEKRLRRWRKHAPSSHLEVRNRALTQRMFALDRRRENSNCEHPTETISLAGTTGNIYTIVVDKVPSCDCPHARKGNQCKHIAYVLSRVLRVPATLEYQLAFISSELREIFEKAPPLPSETADKDAEKDGKRKPIEGECPICCVDFEPESGEAIVYCKAACGNNIHAVCFKQWAATKTGRSAVTCPFCRTAWEGEGGEGAAKNVARDGPKNRDGYVNVASQLGLSGRRDYSTYHSYWVRRQAMNGEIEWDENGVMMHDY</sequence>
<dbReference type="PROSITE" id="PS50089">
    <property type="entry name" value="ZF_RING_2"/>
    <property type="match status" value="1"/>
</dbReference>
<feature type="compositionally biased region" description="Basic and acidic residues" evidence="2">
    <location>
        <begin position="63"/>
        <end position="87"/>
    </location>
</feature>
<gene>
    <name evidence="5" type="ORF">LTR78_002860</name>
</gene>
<protein>
    <submittedName>
        <fullName evidence="5">Uncharacterized protein</fullName>
    </submittedName>
</protein>
<keyword evidence="1" id="KW-0863">Zinc-finger</keyword>
<accession>A0AAE0WT60</accession>
<dbReference type="PROSITE" id="PS50966">
    <property type="entry name" value="ZF_SWIM"/>
    <property type="match status" value="1"/>
</dbReference>
<dbReference type="Proteomes" id="UP001274830">
    <property type="component" value="Unassembled WGS sequence"/>
</dbReference>
<evidence type="ECO:0000313" key="6">
    <source>
        <dbReference type="Proteomes" id="UP001274830"/>
    </source>
</evidence>
<evidence type="ECO:0000256" key="1">
    <source>
        <dbReference type="PROSITE-ProRule" id="PRU00175"/>
    </source>
</evidence>
<dbReference type="Pfam" id="PF13639">
    <property type="entry name" value="zf-RING_2"/>
    <property type="match status" value="1"/>
</dbReference>
<proteinExistence type="predicted"/>
<dbReference type="GO" id="GO:0061630">
    <property type="term" value="F:ubiquitin protein ligase activity"/>
    <property type="evidence" value="ECO:0007669"/>
    <property type="project" value="InterPro"/>
</dbReference>
<dbReference type="InterPro" id="IPR001841">
    <property type="entry name" value="Znf_RING"/>
</dbReference>
<dbReference type="SUPFAM" id="SSF57850">
    <property type="entry name" value="RING/U-box"/>
    <property type="match status" value="1"/>
</dbReference>
<dbReference type="CDD" id="cd16494">
    <property type="entry name" value="RING-CH-C4HC3_ZSWM2"/>
    <property type="match status" value="1"/>
</dbReference>
<dbReference type="InterPro" id="IPR013083">
    <property type="entry name" value="Znf_RING/FYVE/PHD"/>
</dbReference>
<organism evidence="5 6">
    <name type="scientific">Recurvomyces mirabilis</name>
    <dbReference type="NCBI Taxonomy" id="574656"/>
    <lineage>
        <taxon>Eukaryota</taxon>
        <taxon>Fungi</taxon>
        <taxon>Dikarya</taxon>
        <taxon>Ascomycota</taxon>
        <taxon>Pezizomycotina</taxon>
        <taxon>Dothideomycetes</taxon>
        <taxon>Dothideomycetidae</taxon>
        <taxon>Mycosphaerellales</taxon>
        <taxon>Teratosphaeriaceae</taxon>
        <taxon>Recurvomyces</taxon>
    </lineage>
</organism>
<feature type="domain" description="SWIM-type" evidence="4">
    <location>
        <begin position="140"/>
        <end position="172"/>
    </location>
</feature>
<evidence type="ECO:0000259" key="4">
    <source>
        <dbReference type="PROSITE" id="PS50966"/>
    </source>
</evidence>
<comment type="caution">
    <text evidence="5">The sequence shown here is derived from an EMBL/GenBank/DDBJ whole genome shotgun (WGS) entry which is preliminary data.</text>
</comment>
<evidence type="ECO:0000313" key="5">
    <source>
        <dbReference type="EMBL" id="KAK3677322.1"/>
    </source>
</evidence>
<keyword evidence="1" id="KW-0479">Metal-binding</keyword>
<reference evidence="5" key="1">
    <citation type="submission" date="2023-07" db="EMBL/GenBank/DDBJ databases">
        <title>Black Yeasts Isolated from many extreme environments.</title>
        <authorList>
            <person name="Coleine C."/>
            <person name="Stajich J.E."/>
            <person name="Selbmann L."/>
        </authorList>
    </citation>
    <scope>NUCLEOTIDE SEQUENCE</scope>
    <source>
        <strain evidence="5">CCFEE 5485</strain>
    </source>
</reference>
<dbReference type="AlphaFoldDB" id="A0AAE0WT60"/>